<keyword evidence="3" id="KW-0863">Zinc-finger</keyword>
<dbReference type="InterPro" id="IPR052035">
    <property type="entry name" value="ZnF_BED_domain_contain"/>
</dbReference>
<keyword evidence="4" id="KW-0862">Zinc</keyword>
<evidence type="ECO:0000313" key="8">
    <source>
        <dbReference type="Proteomes" id="UP000789901"/>
    </source>
</evidence>
<sequence length="318" mass="35841">MMILRKLYTDDTSREVGDDVSELSLEEMVPTDSNYSGPSKKFSNKKNKGKEKATVSDAVSHSQLRRQSFDSFRNCELKTASGTKNAFDLMHPQKQKNARITDHNDAPNVSVGSSNAITKKKAGGSSIYSPAWKWFEEVYIDNIRHGVCNIEMMDGKACDIKLKTAKPHNTTEQAIHDKAITEVIVAQNLLLSFAEEKTFKRFTKIVDSRWIVPGKGKIKSLIDEGFNQISSCLQHDLHQAKTVSLTANLWTAYSRKGYLGIMATWINENFELNNAVLAVTLFRYPHIADAIAKYIENVLEHWNLKTKVFSITFDSGQI</sequence>
<evidence type="ECO:0000256" key="3">
    <source>
        <dbReference type="ARBA" id="ARBA00022771"/>
    </source>
</evidence>
<keyword evidence="8" id="KW-1185">Reference proteome</keyword>
<feature type="region of interest" description="Disordered" evidence="6">
    <location>
        <begin position="1"/>
        <end position="62"/>
    </location>
</feature>
<reference evidence="7 8" key="1">
    <citation type="submission" date="2021-06" db="EMBL/GenBank/DDBJ databases">
        <authorList>
            <person name="Kallberg Y."/>
            <person name="Tangrot J."/>
            <person name="Rosling A."/>
        </authorList>
    </citation>
    <scope>NUCLEOTIDE SEQUENCE [LARGE SCALE GENOMIC DNA]</scope>
    <source>
        <strain evidence="7 8">120-4 pot B 10/14</strain>
    </source>
</reference>
<keyword evidence="5" id="KW-0539">Nucleus</keyword>
<dbReference type="SUPFAM" id="SSF53098">
    <property type="entry name" value="Ribonuclease H-like"/>
    <property type="match status" value="1"/>
</dbReference>
<name>A0ABN7UDH7_GIGMA</name>
<gene>
    <name evidence="7" type="ORF">GMARGA_LOCUS5414</name>
</gene>
<dbReference type="Proteomes" id="UP000789901">
    <property type="component" value="Unassembled WGS sequence"/>
</dbReference>
<dbReference type="PANTHER" id="PTHR46481">
    <property type="entry name" value="ZINC FINGER BED DOMAIN-CONTAINING PROTEIN 4"/>
    <property type="match status" value="1"/>
</dbReference>
<dbReference type="EMBL" id="CAJVQB010002296">
    <property type="protein sequence ID" value="CAG8569500.1"/>
    <property type="molecule type" value="Genomic_DNA"/>
</dbReference>
<evidence type="ECO:0000313" key="7">
    <source>
        <dbReference type="EMBL" id="CAG8569500.1"/>
    </source>
</evidence>
<comment type="caution">
    <text evidence="7">The sequence shown here is derived from an EMBL/GenBank/DDBJ whole genome shotgun (WGS) entry which is preliminary data.</text>
</comment>
<dbReference type="InterPro" id="IPR012337">
    <property type="entry name" value="RNaseH-like_sf"/>
</dbReference>
<evidence type="ECO:0000256" key="2">
    <source>
        <dbReference type="ARBA" id="ARBA00022723"/>
    </source>
</evidence>
<organism evidence="7 8">
    <name type="scientific">Gigaspora margarita</name>
    <dbReference type="NCBI Taxonomy" id="4874"/>
    <lineage>
        <taxon>Eukaryota</taxon>
        <taxon>Fungi</taxon>
        <taxon>Fungi incertae sedis</taxon>
        <taxon>Mucoromycota</taxon>
        <taxon>Glomeromycotina</taxon>
        <taxon>Glomeromycetes</taxon>
        <taxon>Diversisporales</taxon>
        <taxon>Gigasporaceae</taxon>
        <taxon>Gigaspora</taxon>
    </lineage>
</organism>
<proteinExistence type="predicted"/>
<accession>A0ABN7UDH7</accession>
<evidence type="ECO:0000256" key="5">
    <source>
        <dbReference type="ARBA" id="ARBA00023242"/>
    </source>
</evidence>
<evidence type="ECO:0000256" key="4">
    <source>
        <dbReference type="ARBA" id="ARBA00022833"/>
    </source>
</evidence>
<protein>
    <submittedName>
        <fullName evidence="7">15672_t:CDS:1</fullName>
    </submittedName>
</protein>
<evidence type="ECO:0000256" key="6">
    <source>
        <dbReference type="SAM" id="MobiDB-lite"/>
    </source>
</evidence>
<comment type="subcellular location">
    <subcellularLocation>
        <location evidence="1">Nucleus</location>
    </subcellularLocation>
</comment>
<dbReference type="PANTHER" id="PTHR46481:SF10">
    <property type="entry name" value="ZINC FINGER BED DOMAIN-CONTAINING PROTEIN 39"/>
    <property type="match status" value="1"/>
</dbReference>
<feature type="region of interest" description="Disordered" evidence="6">
    <location>
        <begin position="95"/>
        <end position="123"/>
    </location>
</feature>
<evidence type="ECO:0000256" key="1">
    <source>
        <dbReference type="ARBA" id="ARBA00004123"/>
    </source>
</evidence>
<feature type="compositionally biased region" description="Basic and acidic residues" evidence="6">
    <location>
        <begin position="7"/>
        <end position="17"/>
    </location>
</feature>
<keyword evidence="2" id="KW-0479">Metal-binding</keyword>